<dbReference type="EMBL" id="LR796674">
    <property type="protein sequence ID" value="CAB4158567.1"/>
    <property type="molecule type" value="Genomic_DNA"/>
</dbReference>
<evidence type="ECO:0000313" key="2">
    <source>
        <dbReference type="EMBL" id="CAB4167695.1"/>
    </source>
</evidence>
<name>A0A6J5PF03_9CAUD</name>
<sequence>MMDVINPWGALRRAKARIADLEEDATIWRSELDGMNIMHEWDTKRIKRLEAIIEQGHFRNPKTGCIGPKGKVFK</sequence>
<proteinExistence type="predicted"/>
<protein>
    <submittedName>
        <fullName evidence="2">Uncharacterized protein</fullName>
    </submittedName>
</protein>
<organism evidence="2">
    <name type="scientific">uncultured Caudovirales phage</name>
    <dbReference type="NCBI Taxonomy" id="2100421"/>
    <lineage>
        <taxon>Viruses</taxon>
        <taxon>Duplodnaviria</taxon>
        <taxon>Heunggongvirae</taxon>
        <taxon>Uroviricota</taxon>
        <taxon>Caudoviricetes</taxon>
        <taxon>Peduoviridae</taxon>
        <taxon>Maltschvirus</taxon>
        <taxon>Maltschvirus maltsch</taxon>
    </lineage>
</organism>
<dbReference type="EMBL" id="LR796814">
    <property type="protein sequence ID" value="CAB4167695.1"/>
    <property type="molecule type" value="Genomic_DNA"/>
</dbReference>
<gene>
    <name evidence="1" type="ORF">UFOVP714_18</name>
    <name evidence="2" type="ORF">UFOVP864_42</name>
</gene>
<reference evidence="2" key="1">
    <citation type="submission" date="2020-04" db="EMBL/GenBank/DDBJ databases">
        <authorList>
            <person name="Chiriac C."/>
            <person name="Salcher M."/>
            <person name="Ghai R."/>
            <person name="Kavagutti S V."/>
        </authorList>
    </citation>
    <scope>NUCLEOTIDE SEQUENCE</scope>
</reference>
<accession>A0A6J5PF03</accession>
<evidence type="ECO:0000313" key="1">
    <source>
        <dbReference type="EMBL" id="CAB4158567.1"/>
    </source>
</evidence>